<evidence type="ECO:0000256" key="1">
    <source>
        <dbReference type="SAM" id="MobiDB-lite"/>
    </source>
</evidence>
<reference evidence="2 3" key="1">
    <citation type="submission" date="2016-11" db="EMBL/GenBank/DDBJ databases">
        <authorList>
            <person name="Jaros S."/>
            <person name="Januszkiewicz K."/>
            <person name="Wedrychowicz H."/>
        </authorList>
    </citation>
    <scope>NUCLEOTIDE SEQUENCE [LARGE SCALE GENOMIC DNA]</scope>
    <source>
        <strain evidence="2 3">LMG 20594</strain>
    </source>
</reference>
<dbReference type="EMBL" id="FRAB01000018">
    <property type="protein sequence ID" value="SHK31361.1"/>
    <property type="molecule type" value="Genomic_DNA"/>
</dbReference>
<dbReference type="AlphaFoldDB" id="A0A1M6RFU5"/>
<dbReference type="Proteomes" id="UP000184395">
    <property type="component" value="Unassembled WGS sequence"/>
</dbReference>
<name>A0A1M6RFU5_9BURK</name>
<feature type="region of interest" description="Disordered" evidence="1">
    <location>
        <begin position="1"/>
        <end position="57"/>
    </location>
</feature>
<accession>A0A1M6RFU5</accession>
<protein>
    <submittedName>
        <fullName evidence="2">Uncharacterized protein</fullName>
    </submittedName>
</protein>
<evidence type="ECO:0000313" key="2">
    <source>
        <dbReference type="EMBL" id="SHK31361.1"/>
    </source>
</evidence>
<organism evidence="2 3">
    <name type="scientific">Paraburkholderia terricola</name>
    <dbReference type="NCBI Taxonomy" id="169427"/>
    <lineage>
        <taxon>Bacteria</taxon>
        <taxon>Pseudomonadati</taxon>
        <taxon>Pseudomonadota</taxon>
        <taxon>Betaproteobacteria</taxon>
        <taxon>Burkholderiales</taxon>
        <taxon>Burkholderiaceae</taxon>
        <taxon>Paraburkholderia</taxon>
    </lineage>
</organism>
<evidence type="ECO:0000313" key="3">
    <source>
        <dbReference type="Proteomes" id="UP000184395"/>
    </source>
</evidence>
<gene>
    <name evidence="2" type="ORF">SAMN05192548_1018110</name>
</gene>
<feature type="compositionally biased region" description="Polar residues" evidence="1">
    <location>
        <begin position="1"/>
        <end position="29"/>
    </location>
</feature>
<sequence length="274" mass="29397">MGICISTNRSSSAGDETPGTTTHAATASPEQRRSRSLGARPTGLSSRPPSPPEAIERELPHGVGTALSAYVDATSLGRLAMTSRSATVWLPEALGRIESIAAAVVSEIEAFSNPAAQGLSGTSPALRRIGELPPDRRAQLLETAVSRYVLQFGGDGDEAIVASRSRFGELCNQVQALPRDERFTQLVSGLARDALAETYHTGQQWNMLNTIEPLRQVLPLIAALPKRERHSLASYLRSNVVHLIRPADRNDAVIAINRAVGHRRRGNLCGAVED</sequence>
<proteinExistence type="predicted"/>